<dbReference type="InterPro" id="IPR016162">
    <property type="entry name" value="Ald_DH_N"/>
</dbReference>
<dbReference type="AlphaFoldDB" id="W1XIC0"/>
<feature type="non-terminal residue" evidence="4">
    <location>
        <position position="1"/>
    </location>
</feature>
<reference evidence="4" key="1">
    <citation type="submission" date="2013-12" db="EMBL/GenBank/DDBJ databases">
        <title>A Varibaculum cambriense genome reconstructed from a premature infant gut community with otherwise low bacterial novelty that shifts toward anaerobic metabolism during the third week of life.</title>
        <authorList>
            <person name="Brown C.T."/>
            <person name="Sharon I."/>
            <person name="Thomas B.C."/>
            <person name="Castelle C.J."/>
            <person name="Morowitz M.J."/>
            <person name="Banfield J.F."/>
        </authorList>
    </citation>
    <scope>NUCLEOTIDE SEQUENCE</scope>
</reference>
<sequence length="72" mass="7601">PWNFPFLMAAWKLAPALAAGCTVVIKPSSHTSLSLLELGDILKEILPPGVVNIVTGKGSKSGQYILDHPGFS</sequence>
<dbReference type="Pfam" id="PF00171">
    <property type="entry name" value="Aldedh"/>
    <property type="match status" value="1"/>
</dbReference>
<accession>W1XIC0</accession>
<dbReference type="EMBL" id="AZMM01015630">
    <property type="protein sequence ID" value="ETJ29846.1"/>
    <property type="molecule type" value="Genomic_DNA"/>
</dbReference>
<evidence type="ECO:0000313" key="4">
    <source>
        <dbReference type="EMBL" id="ETJ29846.1"/>
    </source>
</evidence>
<keyword evidence="2" id="KW-0520">NAD</keyword>
<dbReference type="InterPro" id="IPR016161">
    <property type="entry name" value="Ald_DH/histidinol_DH"/>
</dbReference>
<evidence type="ECO:0000256" key="2">
    <source>
        <dbReference type="ARBA" id="ARBA00023027"/>
    </source>
</evidence>
<proteinExistence type="inferred from homology"/>
<feature type="non-terminal residue" evidence="4">
    <location>
        <position position="72"/>
    </location>
</feature>
<evidence type="ECO:0000259" key="3">
    <source>
        <dbReference type="Pfam" id="PF00171"/>
    </source>
</evidence>
<evidence type="ECO:0000256" key="1">
    <source>
        <dbReference type="ARBA" id="ARBA00009986"/>
    </source>
</evidence>
<comment type="similarity">
    <text evidence="1">Belongs to the aldehyde dehydrogenase family.</text>
</comment>
<dbReference type="SUPFAM" id="SSF53720">
    <property type="entry name" value="ALDH-like"/>
    <property type="match status" value="1"/>
</dbReference>
<gene>
    <name evidence="4" type="ORF">Q604_UNBC15630G0001</name>
</gene>
<dbReference type="PANTHER" id="PTHR43860:SF2">
    <property type="entry name" value="BETAINE ALDEHYDE DEHYDROGENASE-RELATED"/>
    <property type="match status" value="1"/>
</dbReference>
<dbReference type="InterPro" id="IPR015590">
    <property type="entry name" value="Aldehyde_DH_dom"/>
</dbReference>
<dbReference type="GO" id="GO:0016491">
    <property type="term" value="F:oxidoreductase activity"/>
    <property type="evidence" value="ECO:0007669"/>
    <property type="project" value="InterPro"/>
</dbReference>
<feature type="domain" description="Aldehyde dehydrogenase" evidence="3">
    <location>
        <begin position="1"/>
        <end position="71"/>
    </location>
</feature>
<protein>
    <submittedName>
        <fullName evidence="4">Aldehyde dehydrogenase B</fullName>
    </submittedName>
</protein>
<name>W1XIC0_9ZZZZ</name>
<comment type="caution">
    <text evidence="4">The sequence shown here is derived from an EMBL/GenBank/DDBJ whole genome shotgun (WGS) entry which is preliminary data.</text>
</comment>
<organism evidence="4">
    <name type="scientific">human gut metagenome</name>
    <dbReference type="NCBI Taxonomy" id="408170"/>
    <lineage>
        <taxon>unclassified sequences</taxon>
        <taxon>metagenomes</taxon>
        <taxon>organismal metagenomes</taxon>
    </lineage>
</organism>
<dbReference type="Gene3D" id="3.40.605.10">
    <property type="entry name" value="Aldehyde Dehydrogenase, Chain A, domain 1"/>
    <property type="match status" value="1"/>
</dbReference>
<dbReference type="PANTHER" id="PTHR43860">
    <property type="entry name" value="BETAINE ALDEHYDE DEHYDROGENASE"/>
    <property type="match status" value="1"/>
</dbReference>